<reference evidence="1 2" key="1">
    <citation type="submission" date="2024-06" db="EMBL/GenBank/DDBJ databases">
        <title>A chromosome level genome sequence of Diviner's sage (Salvia divinorum).</title>
        <authorList>
            <person name="Ford S.A."/>
            <person name="Ro D.-K."/>
            <person name="Ness R.W."/>
            <person name="Phillips M.A."/>
        </authorList>
    </citation>
    <scope>NUCLEOTIDE SEQUENCE [LARGE SCALE GENOMIC DNA]</scope>
    <source>
        <strain evidence="1">SAF-2024a</strain>
        <tissue evidence="1">Leaf</tissue>
    </source>
</reference>
<organism evidence="1 2">
    <name type="scientific">Salvia divinorum</name>
    <name type="common">Maria pastora</name>
    <name type="synonym">Diviner's sage</name>
    <dbReference type="NCBI Taxonomy" id="28513"/>
    <lineage>
        <taxon>Eukaryota</taxon>
        <taxon>Viridiplantae</taxon>
        <taxon>Streptophyta</taxon>
        <taxon>Embryophyta</taxon>
        <taxon>Tracheophyta</taxon>
        <taxon>Spermatophyta</taxon>
        <taxon>Magnoliopsida</taxon>
        <taxon>eudicotyledons</taxon>
        <taxon>Gunneridae</taxon>
        <taxon>Pentapetalae</taxon>
        <taxon>asterids</taxon>
        <taxon>lamiids</taxon>
        <taxon>Lamiales</taxon>
        <taxon>Lamiaceae</taxon>
        <taxon>Nepetoideae</taxon>
        <taxon>Mentheae</taxon>
        <taxon>Salviinae</taxon>
        <taxon>Salvia</taxon>
        <taxon>Salvia subgen. Calosphace</taxon>
    </lineage>
</organism>
<dbReference type="EMBL" id="JBEAFC010000005">
    <property type="protein sequence ID" value="KAL1555559.1"/>
    <property type="molecule type" value="Genomic_DNA"/>
</dbReference>
<dbReference type="Proteomes" id="UP001567538">
    <property type="component" value="Unassembled WGS sequence"/>
</dbReference>
<keyword evidence="2" id="KW-1185">Reference proteome</keyword>
<accession>A0ABD1HGH1</accession>
<protein>
    <submittedName>
        <fullName evidence="1">Uncharacterized protein</fullName>
    </submittedName>
</protein>
<evidence type="ECO:0000313" key="1">
    <source>
        <dbReference type="EMBL" id="KAL1555559.1"/>
    </source>
</evidence>
<proteinExistence type="predicted"/>
<evidence type="ECO:0000313" key="2">
    <source>
        <dbReference type="Proteomes" id="UP001567538"/>
    </source>
</evidence>
<gene>
    <name evidence="1" type="ORF">AAHA92_11279</name>
</gene>
<name>A0ABD1HGH1_SALDI</name>
<comment type="caution">
    <text evidence="1">The sequence shown here is derived from an EMBL/GenBank/DDBJ whole genome shotgun (WGS) entry which is preliminary data.</text>
</comment>
<dbReference type="AlphaFoldDB" id="A0ABD1HGH1"/>
<sequence length="77" mass="8312">MRKAPILPLINRSSVCNSILSNPSIAESTHSTRLLLRSHLGSAAGIPTRGFRGRRISEVVLRGDISMSIVSPGEEED</sequence>